<feature type="domain" description="Heterokaryon incompatibility" evidence="5">
    <location>
        <begin position="751"/>
        <end position="841"/>
    </location>
</feature>
<name>A0A0C9ZSD9_9AGAM</name>
<gene>
    <name evidence="6" type="ORF">CY34DRAFT_806895</name>
</gene>
<dbReference type="Proteomes" id="UP000054485">
    <property type="component" value="Unassembled WGS sequence"/>
</dbReference>
<dbReference type="EMBL" id="KN835292">
    <property type="protein sequence ID" value="KIK40720.1"/>
    <property type="molecule type" value="Genomic_DNA"/>
</dbReference>
<dbReference type="PROSITE" id="PS50294">
    <property type="entry name" value="WD_REPEATS_REGION"/>
    <property type="match status" value="4"/>
</dbReference>
<accession>A0A0C9ZSD9</accession>
<dbReference type="InterPro" id="IPR010730">
    <property type="entry name" value="HET"/>
</dbReference>
<dbReference type="PROSITE" id="PS50082">
    <property type="entry name" value="WD_REPEATS_2"/>
    <property type="match status" value="5"/>
</dbReference>
<evidence type="ECO:0000313" key="6">
    <source>
        <dbReference type="EMBL" id="KIK40720.1"/>
    </source>
</evidence>
<dbReference type="InParanoid" id="A0A0C9ZSD9"/>
<keyword evidence="2" id="KW-0677">Repeat</keyword>
<dbReference type="PANTHER" id="PTHR10622">
    <property type="entry name" value="HET DOMAIN-CONTAINING PROTEIN"/>
    <property type="match status" value="1"/>
</dbReference>
<organism evidence="6 7">
    <name type="scientific">Suillus luteus UH-Slu-Lm8-n1</name>
    <dbReference type="NCBI Taxonomy" id="930992"/>
    <lineage>
        <taxon>Eukaryota</taxon>
        <taxon>Fungi</taxon>
        <taxon>Dikarya</taxon>
        <taxon>Basidiomycota</taxon>
        <taxon>Agaricomycotina</taxon>
        <taxon>Agaricomycetes</taxon>
        <taxon>Agaricomycetidae</taxon>
        <taxon>Boletales</taxon>
        <taxon>Suillineae</taxon>
        <taxon>Suillaceae</taxon>
        <taxon>Suillus</taxon>
    </lineage>
</organism>
<dbReference type="SUPFAM" id="SSF48452">
    <property type="entry name" value="TPR-like"/>
    <property type="match status" value="2"/>
</dbReference>
<reference evidence="6 7" key="1">
    <citation type="submission" date="2014-04" db="EMBL/GenBank/DDBJ databases">
        <authorList>
            <consortium name="DOE Joint Genome Institute"/>
            <person name="Kuo A."/>
            <person name="Ruytinx J."/>
            <person name="Rineau F."/>
            <person name="Colpaert J."/>
            <person name="Kohler A."/>
            <person name="Nagy L.G."/>
            <person name="Floudas D."/>
            <person name="Copeland A."/>
            <person name="Barry K.W."/>
            <person name="Cichocki N."/>
            <person name="Veneault-Fourrey C."/>
            <person name="LaButti K."/>
            <person name="Lindquist E.A."/>
            <person name="Lipzen A."/>
            <person name="Lundell T."/>
            <person name="Morin E."/>
            <person name="Murat C."/>
            <person name="Sun H."/>
            <person name="Tunlid A."/>
            <person name="Henrissat B."/>
            <person name="Grigoriev I.V."/>
            <person name="Hibbett D.S."/>
            <person name="Martin F."/>
            <person name="Nordberg H.P."/>
            <person name="Cantor M.N."/>
            <person name="Hua S.X."/>
        </authorList>
    </citation>
    <scope>NUCLEOTIDE SEQUENCE [LARGE SCALE GENOMIC DNA]</scope>
    <source>
        <strain evidence="6 7">UH-Slu-Lm8-n1</strain>
    </source>
</reference>
<feature type="region of interest" description="Disordered" evidence="4">
    <location>
        <begin position="1134"/>
        <end position="1159"/>
    </location>
</feature>
<evidence type="ECO:0000256" key="4">
    <source>
        <dbReference type="SAM" id="MobiDB-lite"/>
    </source>
</evidence>
<dbReference type="InterPro" id="IPR011990">
    <property type="entry name" value="TPR-like_helical_dom_sf"/>
</dbReference>
<feature type="repeat" description="WD" evidence="3">
    <location>
        <begin position="227"/>
        <end position="268"/>
    </location>
</feature>
<evidence type="ECO:0000256" key="3">
    <source>
        <dbReference type="PROSITE-ProRule" id="PRU00221"/>
    </source>
</evidence>
<dbReference type="InterPro" id="IPR036322">
    <property type="entry name" value="WD40_repeat_dom_sf"/>
</dbReference>
<dbReference type="SMART" id="SM00320">
    <property type="entry name" value="WD40"/>
    <property type="match status" value="7"/>
</dbReference>
<keyword evidence="1 3" id="KW-0853">WD repeat</keyword>
<dbReference type="OrthoDB" id="2423701at2759"/>
<evidence type="ECO:0000259" key="5">
    <source>
        <dbReference type="Pfam" id="PF06985"/>
    </source>
</evidence>
<feature type="repeat" description="WD" evidence="3">
    <location>
        <begin position="96"/>
        <end position="127"/>
    </location>
</feature>
<dbReference type="Pfam" id="PF06985">
    <property type="entry name" value="HET"/>
    <property type="match status" value="1"/>
</dbReference>
<dbReference type="PANTHER" id="PTHR10622:SF10">
    <property type="entry name" value="HET DOMAIN-CONTAINING PROTEIN"/>
    <property type="match status" value="1"/>
</dbReference>
<sequence>MSQLIPNTTPIRDFKGHGGNVRAVAVFPDMRRMVTGSYDKTLRLWDLETGVVLKKMEGHSSEVLTLAVSRDGQIIASADYKGKIIVWHGESLIQSIKAHFNWINSLDFSPDGTVLVSGSQDGMAKFWCTKTWQMQGRLVDCGYVNCVRHSPSGGLLAIATNDNIQIYNSGTREHIASFKGHTERNLSLVWTPDGTRLLSGGNNDDPTIREWDSLTWQQVGHPWNGHTQAGTGNIRAIAIDPTGTLVASASGDMHVRLWRLSDRQTIAIFKHSSPLSSVTFSVDGRHILSGGTHNKISEWAVPKDAHSKILAINTARDACITGDLPNAEELLSQDIHTDTNDYTSYAHRSFIMSRKHAWDHALEDAIKSISIQPSLIGYISKGIALCRKDHVREARAAFDVASMFTNQDSKATHFLLLIKAIALFNADQHEEAMLLVKELAAACPNADLLGCRVVETYLHVQLGTKALCHDEAADHFTAAVNTGALLSSLIHQIYEDLTMLFGWNLVALCLTAHQKRCQAFLLAGKPDKALEAYKYMMDTIDESAKASCLVWSNGKSAQECSALFVTNGDAALDVRDYDRPIDLYSAAITLNSASSIVFANRSKAKLGKMLWMEALLDAQKVIELDSLSYLGYNLKYAALHGAQRYDEAIQTFQTMLSKLDDAPDIQTQELRQQYLRPSEVERAIRWVIDAQLENAPLRVLDTTTGLLCDREAQISAFKTSTEYKELLSSTITHPDLDTKRIEEVVRRNLQFAMLSHRWEGREPLLQDIQGKSVYDSELDSVGGMKKLRSFCKTARDAGHNWAWSDTCCIDKTNNVELHESVNSMFSWYHHCALTVVYLSDVPPSSKSGSLAKSAWNTRGWTVQEFIAPKIILFFQNNWTLYLGDRTPNHKESVAIMQELKDATGIDRSAIATFRPSMNDAREKLYWASARVTTRQEDIAYSLFGIFGVRLPVDYGEKQDKALGRLLQEIVARSSDITSLDWVGKPSEFNSCLPASITSYQVPPCKLPVLPEDEMQSSVSSLRKTVAVDFASNLYTRLRNMSAPRFATQRLHLPCIAFNVREVRRVSGPAPGTQFTYRVKADGLRSLDITTEEFLVQFWPARPIERKFILVRPWDRSLLELPDFVEFVEPSDFGDNMESEEDDGMSPSSPSHDWSGDYPGKREVVDQESQAFRLLVRLGQPFSVILLAQQRSGEYKRIASDHDIIGQVNDVRDPMDIRTVEIL</sequence>
<dbReference type="AlphaFoldDB" id="A0A0C9ZSD9"/>
<dbReference type="Gene3D" id="2.130.10.10">
    <property type="entry name" value="YVTN repeat-like/Quinoprotein amine dehydrogenase"/>
    <property type="match status" value="3"/>
</dbReference>
<evidence type="ECO:0000313" key="7">
    <source>
        <dbReference type="Proteomes" id="UP000054485"/>
    </source>
</evidence>
<dbReference type="STRING" id="930992.A0A0C9ZSD9"/>
<feature type="compositionally biased region" description="Acidic residues" evidence="4">
    <location>
        <begin position="1134"/>
        <end position="1143"/>
    </location>
</feature>
<dbReference type="InterPro" id="IPR019775">
    <property type="entry name" value="WD40_repeat_CS"/>
</dbReference>
<dbReference type="InterPro" id="IPR001680">
    <property type="entry name" value="WD40_rpt"/>
</dbReference>
<dbReference type="PROSITE" id="PS00678">
    <property type="entry name" value="WD_REPEATS_1"/>
    <property type="match status" value="1"/>
</dbReference>
<feature type="repeat" description="WD" evidence="3">
    <location>
        <begin position="268"/>
        <end position="299"/>
    </location>
</feature>
<dbReference type="SUPFAM" id="SSF50978">
    <property type="entry name" value="WD40 repeat-like"/>
    <property type="match status" value="1"/>
</dbReference>
<dbReference type="Gene3D" id="1.25.40.10">
    <property type="entry name" value="Tetratricopeptide repeat domain"/>
    <property type="match status" value="2"/>
</dbReference>
<feature type="repeat" description="WD" evidence="3">
    <location>
        <begin position="14"/>
        <end position="55"/>
    </location>
</feature>
<evidence type="ECO:0000256" key="2">
    <source>
        <dbReference type="ARBA" id="ARBA00022737"/>
    </source>
</evidence>
<protein>
    <recommendedName>
        <fullName evidence="5">Heterokaryon incompatibility domain-containing protein</fullName>
    </recommendedName>
</protein>
<dbReference type="Pfam" id="PF00400">
    <property type="entry name" value="WD40"/>
    <property type="match status" value="6"/>
</dbReference>
<dbReference type="InterPro" id="IPR015943">
    <property type="entry name" value="WD40/YVTN_repeat-like_dom_sf"/>
</dbReference>
<proteinExistence type="predicted"/>
<feature type="repeat" description="WD" evidence="3">
    <location>
        <begin position="56"/>
        <end position="87"/>
    </location>
</feature>
<evidence type="ECO:0000256" key="1">
    <source>
        <dbReference type="ARBA" id="ARBA00022574"/>
    </source>
</evidence>
<dbReference type="CDD" id="cd00200">
    <property type="entry name" value="WD40"/>
    <property type="match status" value="1"/>
</dbReference>
<dbReference type="HOGENOM" id="CLU_006785_0_0_1"/>
<reference evidence="7" key="2">
    <citation type="submission" date="2015-01" db="EMBL/GenBank/DDBJ databases">
        <title>Evolutionary Origins and Diversification of the Mycorrhizal Mutualists.</title>
        <authorList>
            <consortium name="DOE Joint Genome Institute"/>
            <consortium name="Mycorrhizal Genomics Consortium"/>
            <person name="Kohler A."/>
            <person name="Kuo A."/>
            <person name="Nagy L.G."/>
            <person name="Floudas D."/>
            <person name="Copeland A."/>
            <person name="Barry K.W."/>
            <person name="Cichocki N."/>
            <person name="Veneault-Fourrey C."/>
            <person name="LaButti K."/>
            <person name="Lindquist E.A."/>
            <person name="Lipzen A."/>
            <person name="Lundell T."/>
            <person name="Morin E."/>
            <person name="Murat C."/>
            <person name="Riley R."/>
            <person name="Ohm R."/>
            <person name="Sun H."/>
            <person name="Tunlid A."/>
            <person name="Henrissat B."/>
            <person name="Grigoriev I.V."/>
            <person name="Hibbett D.S."/>
            <person name="Martin F."/>
        </authorList>
    </citation>
    <scope>NUCLEOTIDE SEQUENCE [LARGE SCALE GENOMIC DNA]</scope>
    <source>
        <strain evidence="7">UH-Slu-Lm8-n1</strain>
    </source>
</reference>
<keyword evidence="7" id="KW-1185">Reference proteome</keyword>